<keyword evidence="2" id="KW-1185">Reference proteome</keyword>
<gene>
    <name evidence="1" type="ORF">EV420DRAFT_1496857</name>
</gene>
<reference evidence="1" key="1">
    <citation type="submission" date="2023-06" db="EMBL/GenBank/DDBJ databases">
        <authorList>
            <consortium name="Lawrence Berkeley National Laboratory"/>
            <person name="Ahrendt S."/>
            <person name="Sahu N."/>
            <person name="Indic B."/>
            <person name="Wong-Bajracharya J."/>
            <person name="Merenyi Z."/>
            <person name="Ke H.-M."/>
            <person name="Monk M."/>
            <person name="Kocsube S."/>
            <person name="Drula E."/>
            <person name="Lipzen A."/>
            <person name="Balint B."/>
            <person name="Henrissat B."/>
            <person name="Andreopoulos B."/>
            <person name="Martin F.M."/>
            <person name="Harder C.B."/>
            <person name="Rigling D."/>
            <person name="Ford K.L."/>
            <person name="Foster G.D."/>
            <person name="Pangilinan J."/>
            <person name="Papanicolaou A."/>
            <person name="Barry K."/>
            <person name="LaButti K."/>
            <person name="Viragh M."/>
            <person name="Koriabine M."/>
            <person name="Yan M."/>
            <person name="Riley R."/>
            <person name="Champramary S."/>
            <person name="Plett K.L."/>
            <person name="Tsai I.J."/>
            <person name="Slot J."/>
            <person name="Sipos G."/>
            <person name="Plett J."/>
            <person name="Nagy L.G."/>
            <person name="Grigoriev I.V."/>
        </authorList>
    </citation>
    <scope>NUCLEOTIDE SEQUENCE</scope>
    <source>
        <strain evidence="1">CCBAS 213</strain>
    </source>
</reference>
<dbReference type="Proteomes" id="UP001175211">
    <property type="component" value="Unassembled WGS sequence"/>
</dbReference>
<dbReference type="EMBL" id="JAUEPS010000001">
    <property type="protein sequence ID" value="KAK0469825.1"/>
    <property type="molecule type" value="Genomic_DNA"/>
</dbReference>
<protein>
    <submittedName>
        <fullName evidence="1">Uncharacterized protein</fullName>
    </submittedName>
</protein>
<organism evidence="1 2">
    <name type="scientific">Armillaria tabescens</name>
    <name type="common">Ringless honey mushroom</name>
    <name type="synonym">Agaricus tabescens</name>
    <dbReference type="NCBI Taxonomy" id="1929756"/>
    <lineage>
        <taxon>Eukaryota</taxon>
        <taxon>Fungi</taxon>
        <taxon>Dikarya</taxon>
        <taxon>Basidiomycota</taxon>
        <taxon>Agaricomycotina</taxon>
        <taxon>Agaricomycetes</taxon>
        <taxon>Agaricomycetidae</taxon>
        <taxon>Agaricales</taxon>
        <taxon>Marasmiineae</taxon>
        <taxon>Physalacriaceae</taxon>
        <taxon>Desarmillaria</taxon>
    </lineage>
</organism>
<evidence type="ECO:0000313" key="1">
    <source>
        <dbReference type="EMBL" id="KAK0469825.1"/>
    </source>
</evidence>
<accession>A0AA39NQ95</accession>
<comment type="caution">
    <text evidence="1">The sequence shown here is derived from an EMBL/GenBank/DDBJ whole genome shotgun (WGS) entry which is preliminary data.</text>
</comment>
<proteinExistence type="predicted"/>
<dbReference type="GeneID" id="85354452"/>
<name>A0AA39NQ95_ARMTA</name>
<dbReference type="RefSeq" id="XP_060339618.1">
    <property type="nucleotide sequence ID" value="XM_060470904.1"/>
</dbReference>
<dbReference type="AlphaFoldDB" id="A0AA39NQ95"/>
<sequence length="406" mass="45770">MPLLTFLRSYRQSVAHTSRANLAQSTEIVRCCRTIIQEVHSTEFFADKNYGSVQRVLIQAQKTLEAASANSGVCEAFKEATSSILEVSQILQLDEGLLGNIEERMNNAKNKDKHVEGQKSLRLHKHLKRLACSSADKSPSMNIDIRVRKDIDDESKQEIIEVRGKGSDTLDIVLLSMKLNKSPRMWQNLHFYDRMLPGAIKELVTQRKDRLEPLPFDRPLAKISQPSKRLVLYCLHDHESGNYIVLRSPSLRSFTNLWEITVNSTFVWKDVFGFIECAERSRDAPHARVKITEKQMQSGYVREEKQSAWPEVLREVHKSFGTASNVCWTIEAPYSSRIPSKITMPEPCVSQSTDSLSTLVSITPTLVSTAPSGPVLSVAKKGSRSEKNTRSSWFTSLVSKFNASAV</sequence>
<evidence type="ECO:0000313" key="2">
    <source>
        <dbReference type="Proteomes" id="UP001175211"/>
    </source>
</evidence>